<sequence>MGTITADIPSKAIVLEECPIVITVNYTGDDTNKVTESTNIIHNIPQKTLFDSKVNISRDIEKNTCTAKFFVTAELGAGDIDLTFSVDVEKENAELNIKLITINQNGYSRLAFEPIIIGDSLIKDLSPVADDVKPSLQDNPSLTVHIYAQSNKNEPLPYFQIPLVTSRLVRIFIYNEDKLTEEIFPFSSLEGSYRYYINTNSRGFVALKIYPRKIIQNNGYEVKVFTELTGFTRDASSSILFITEHLEPMLSAPDILELDGDKLTPPPGNTSTAFNAIIPSYKNAKPKDKIFLMIREGDNEKQSGSAIVNKIDQLDNPLFLVPYASVPNIGDNELYYYVSDPIGNIVMSSSHYFNLTGSVPNEPPQIDRTLTIARVFTHQGHLELGLRGKISYLIIQGGGLDVHIAVGLETGIDVDDIINVSVYINGTMTEKLYSVMDTIEPYTVTKEDVVAGVSVIPLGQGIFSYVDSYADGTPGTVYITYQVGNKNSKVWSGLIDTVPPGQ</sequence>
<name>A0A4R4JFQ8_PHOLU</name>
<dbReference type="EMBL" id="PUJX01000007">
    <property type="protein sequence ID" value="TDB52967.1"/>
    <property type="molecule type" value="Genomic_DNA"/>
</dbReference>
<evidence type="ECO:0000313" key="2">
    <source>
        <dbReference type="Proteomes" id="UP000295550"/>
    </source>
</evidence>
<dbReference type="RefSeq" id="WP_132344885.1">
    <property type="nucleotide sequence ID" value="NZ_CAWOLF010000007.1"/>
</dbReference>
<proteinExistence type="predicted"/>
<reference evidence="1 2" key="1">
    <citation type="journal article" date="2019" name="Int. J. Syst. Evol. Microbiol.">
        <title>Photorhabdus khanii subsp. guanajuatensis subsp. nov., isolated from Heterorhabditis atacamensis, and Photorhabdus luminescens subsp. mexicana subsp. nov., isolated from Heterorhabditis mexicana entomopathogenic nematodes.</title>
        <authorList>
            <person name="Machado R.A.R."/>
            <person name="Bruno P."/>
            <person name="Arce C.C.M."/>
            <person name="Liechti N."/>
            <person name="Kohler A."/>
            <person name="Bernal J."/>
            <person name="Bruggmann R."/>
            <person name="Turlings T.C.J."/>
        </authorList>
    </citation>
    <scope>NUCLEOTIDE SEQUENCE [LARGE SCALE GENOMIC DNA]</scope>
    <source>
        <strain evidence="1 2">MEX47-22</strain>
    </source>
</reference>
<dbReference type="Proteomes" id="UP000295550">
    <property type="component" value="Unassembled WGS sequence"/>
</dbReference>
<protein>
    <submittedName>
        <fullName evidence="1">Uncharacterized protein</fullName>
    </submittedName>
</protein>
<evidence type="ECO:0000313" key="1">
    <source>
        <dbReference type="EMBL" id="TDB52967.1"/>
    </source>
</evidence>
<comment type="caution">
    <text evidence="1">The sequence shown here is derived from an EMBL/GenBank/DDBJ whole genome shotgun (WGS) entry which is preliminary data.</text>
</comment>
<accession>A0A4R4JFQ8</accession>
<dbReference type="AlphaFoldDB" id="A0A4R4JFQ8"/>
<organism evidence="1 2">
    <name type="scientific">Photorhabdus luminescens subsp. mexicana</name>
    <dbReference type="NCBI Taxonomy" id="2100167"/>
    <lineage>
        <taxon>Bacteria</taxon>
        <taxon>Pseudomonadati</taxon>
        <taxon>Pseudomonadota</taxon>
        <taxon>Gammaproteobacteria</taxon>
        <taxon>Enterobacterales</taxon>
        <taxon>Morganellaceae</taxon>
        <taxon>Photorhabdus</taxon>
    </lineage>
</organism>
<gene>
    <name evidence="1" type="ORF">C5468_08490</name>
</gene>